<comment type="caution">
    <text evidence="4">The sequence shown here is derived from an EMBL/GenBank/DDBJ whole genome shotgun (WGS) entry which is preliminary data.</text>
</comment>
<accession>A0A2R6AYC9</accession>
<sequence length="356" mass="40774">MDLLVLNHRDPRHPRAGGSEVVLWEVCRRLSRLGVRVTWMVERFPNSQKDDVLDSVVIRRRGDPLSLHFFSLLEARKHEVVLDSVAHAVPFFSYLVNPYSAALVHHVHQDVLDLELGRGKAFVLKRLERTLCRYPFLIAVSHTTKRELVHRFGVPNERIRVIHNGLDHNFYRPHFERKSVTPTILWLGRLKRYKNPLDAPRIFSLLPSTLRSNAKLVVAGRGDLERETREAVKEVGGVFLGGVSEEEKLRLYQSAWVVLSTSFIEGWGMTIVEANACGTPVVGYATGSIPEIIRDGVNGFTVPYKDLRAAAKRVEQILTMDSWEREALWKASHEESLKYDWDRTAAEYYGVLRSLF</sequence>
<evidence type="ECO:0000259" key="2">
    <source>
        <dbReference type="Pfam" id="PF00534"/>
    </source>
</evidence>
<organism evidence="4 5">
    <name type="scientific">Candidatus Marsarchaeota G2 archaeon ECH_B_SAG-M15</name>
    <dbReference type="NCBI Taxonomy" id="1978162"/>
    <lineage>
        <taxon>Archaea</taxon>
        <taxon>Candidatus Marsarchaeota</taxon>
        <taxon>Candidatus Marsarchaeota group 2</taxon>
    </lineage>
</organism>
<dbReference type="CDD" id="cd03801">
    <property type="entry name" value="GT4_PimA-like"/>
    <property type="match status" value="1"/>
</dbReference>
<keyword evidence="1 4" id="KW-0808">Transferase</keyword>
<dbReference type="InterPro" id="IPR028098">
    <property type="entry name" value="Glyco_trans_4-like_N"/>
</dbReference>
<gene>
    <name evidence="4" type="ORF">B9Q08_03135</name>
</gene>
<dbReference type="PANTHER" id="PTHR46401">
    <property type="entry name" value="GLYCOSYLTRANSFERASE WBBK-RELATED"/>
    <property type="match status" value="1"/>
</dbReference>
<feature type="domain" description="Glycosyltransferase subfamily 4-like N-terminal" evidence="3">
    <location>
        <begin position="17"/>
        <end position="169"/>
    </location>
</feature>
<proteinExistence type="predicted"/>
<dbReference type="Pfam" id="PF00534">
    <property type="entry name" value="Glycos_transf_1"/>
    <property type="match status" value="1"/>
</dbReference>
<dbReference type="GO" id="GO:0016757">
    <property type="term" value="F:glycosyltransferase activity"/>
    <property type="evidence" value="ECO:0007669"/>
    <property type="project" value="InterPro"/>
</dbReference>
<dbReference type="Proteomes" id="UP000240490">
    <property type="component" value="Unassembled WGS sequence"/>
</dbReference>
<dbReference type="InterPro" id="IPR001296">
    <property type="entry name" value="Glyco_trans_1"/>
</dbReference>
<evidence type="ECO:0000313" key="5">
    <source>
        <dbReference type="Proteomes" id="UP000240490"/>
    </source>
</evidence>
<feature type="domain" description="Glycosyl transferase family 1" evidence="2">
    <location>
        <begin position="175"/>
        <end position="323"/>
    </location>
</feature>
<dbReference type="AlphaFoldDB" id="A0A2R6AYC9"/>
<evidence type="ECO:0000256" key="1">
    <source>
        <dbReference type="ARBA" id="ARBA00022679"/>
    </source>
</evidence>
<reference evidence="4 5" key="1">
    <citation type="submission" date="2017-04" db="EMBL/GenBank/DDBJ databases">
        <title>Novel microbial lineages endemic to geothermal iron-oxide mats fill important gaps in the evolutionary history of Archaea.</title>
        <authorList>
            <person name="Jay Z.J."/>
            <person name="Beam J.P."/>
            <person name="Dlakic M."/>
            <person name="Rusch D.B."/>
            <person name="Kozubal M.A."/>
            <person name="Inskeep W.P."/>
        </authorList>
    </citation>
    <scope>NUCLEOTIDE SEQUENCE [LARGE SCALE GENOMIC DNA]</scope>
    <source>
        <strain evidence="4">ECH_B_SAG-M15</strain>
    </source>
</reference>
<name>A0A2R6AYC9_9ARCH</name>
<dbReference type="Pfam" id="PF13439">
    <property type="entry name" value="Glyco_transf_4"/>
    <property type="match status" value="1"/>
</dbReference>
<evidence type="ECO:0000313" key="4">
    <source>
        <dbReference type="EMBL" id="PSN91323.1"/>
    </source>
</evidence>
<dbReference type="EMBL" id="NEXJ01000050">
    <property type="protein sequence ID" value="PSN91323.1"/>
    <property type="molecule type" value="Genomic_DNA"/>
</dbReference>
<dbReference type="Gene3D" id="3.40.50.2000">
    <property type="entry name" value="Glycogen Phosphorylase B"/>
    <property type="match status" value="2"/>
</dbReference>
<dbReference type="PANTHER" id="PTHR46401:SF2">
    <property type="entry name" value="GLYCOSYLTRANSFERASE WBBK-RELATED"/>
    <property type="match status" value="1"/>
</dbReference>
<evidence type="ECO:0000259" key="3">
    <source>
        <dbReference type="Pfam" id="PF13439"/>
    </source>
</evidence>
<dbReference type="SUPFAM" id="SSF53756">
    <property type="entry name" value="UDP-Glycosyltransferase/glycogen phosphorylase"/>
    <property type="match status" value="1"/>
</dbReference>
<protein>
    <submittedName>
        <fullName evidence="4">Glycosyl transferase</fullName>
    </submittedName>
</protein>